<accession>A0A520S5W6</accession>
<protein>
    <submittedName>
        <fullName evidence="2">Alpha/beta hydrolase</fullName>
    </submittedName>
</protein>
<dbReference type="Pfam" id="PF12146">
    <property type="entry name" value="Hydrolase_4"/>
    <property type="match status" value="1"/>
</dbReference>
<comment type="caution">
    <text evidence="2">The sequence shown here is derived from an EMBL/GenBank/DDBJ whole genome shotgun (WGS) entry which is preliminary data.</text>
</comment>
<dbReference type="EMBL" id="SHAH01000010">
    <property type="protein sequence ID" value="RZO77885.1"/>
    <property type="molecule type" value="Genomic_DNA"/>
</dbReference>
<dbReference type="InterPro" id="IPR051044">
    <property type="entry name" value="MAG_DAG_Lipase"/>
</dbReference>
<name>A0A520S5W6_9GAMM</name>
<organism evidence="2 3">
    <name type="scientific">OM182 bacterium</name>
    <dbReference type="NCBI Taxonomy" id="2510334"/>
    <lineage>
        <taxon>Bacteria</taxon>
        <taxon>Pseudomonadati</taxon>
        <taxon>Pseudomonadota</taxon>
        <taxon>Gammaproteobacteria</taxon>
        <taxon>OMG group</taxon>
        <taxon>OM182 clade</taxon>
    </lineage>
</organism>
<reference evidence="2 3" key="1">
    <citation type="submission" date="2019-02" db="EMBL/GenBank/DDBJ databases">
        <title>Prokaryotic population dynamics and viral predation in marine succession experiment using metagenomics: the confinement effect.</title>
        <authorList>
            <person name="Haro-Moreno J.M."/>
            <person name="Rodriguez-Valera F."/>
            <person name="Lopez-Perez M."/>
        </authorList>
    </citation>
    <scope>NUCLEOTIDE SEQUENCE [LARGE SCALE GENOMIC DNA]</scope>
    <source>
        <strain evidence="2">MED-G158</strain>
    </source>
</reference>
<evidence type="ECO:0000313" key="3">
    <source>
        <dbReference type="Proteomes" id="UP000320404"/>
    </source>
</evidence>
<feature type="domain" description="Serine aminopeptidase S33" evidence="1">
    <location>
        <begin position="75"/>
        <end position="302"/>
    </location>
</feature>
<evidence type="ECO:0000313" key="2">
    <source>
        <dbReference type="EMBL" id="RZO77885.1"/>
    </source>
</evidence>
<keyword evidence="2" id="KW-0378">Hydrolase</keyword>
<dbReference type="InterPro" id="IPR029058">
    <property type="entry name" value="AB_hydrolase_fold"/>
</dbReference>
<dbReference type="GO" id="GO:0016787">
    <property type="term" value="F:hydrolase activity"/>
    <property type="evidence" value="ECO:0007669"/>
    <property type="project" value="UniProtKB-KW"/>
</dbReference>
<dbReference type="SUPFAM" id="SSF53474">
    <property type="entry name" value="alpha/beta-Hydrolases"/>
    <property type="match status" value="1"/>
</dbReference>
<sequence length="327" mass="36954">MFTRQEAERLREQLTPLDFEHAAPESELLTRYRRHYGIDGESLGLEFTHHIGVISSNEYTVVCQYFCLPQVESGTAFLLHGYYDHVGLFRHLIQYCLGCRISVVIFDFPGHGLSSGKPASIGSFQEYCEAFTDCLGAAKSAALPRPWVAVGQSTGSAVLMDSFQHHKLQSIANFEQSILLCPLLYPVGWSLSRFVFYLTRLFLPGIRRSFARNSHDEDFLAFLRNSDELQSKTLPTAWVTAMAEYQKRFLKADSHASALHIIQGTDDNTVDWKKNLPLIARKFPASKTYFIEGARHHMVNESLAYRDKIFAKLGELIGTSDTADTID</sequence>
<evidence type="ECO:0000259" key="1">
    <source>
        <dbReference type="Pfam" id="PF12146"/>
    </source>
</evidence>
<dbReference type="Proteomes" id="UP000320404">
    <property type="component" value="Unassembled WGS sequence"/>
</dbReference>
<dbReference type="PANTHER" id="PTHR11614">
    <property type="entry name" value="PHOSPHOLIPASE-RELATED"/>
    <property type="match status" value="1"/>
</dbReference>
<proteinExistence type="predicted"/>
<dbReference type="InterPro" id="IPR022742">
    <property type="entry name" value="Hydrolase_4"/>
</dbReference>
<dbReference type="AlphaFoldDB" id="A0A520S5W6"/>
<gene>
    <name evidence="2" type="ORF">EVA69_01350</name>
</gene>
<dbReference type="Gene3D" id="3.40.50.1820">
    <property type="entry name" value="alpha/beta hydrolase"/>
    <property type="match status" value="1"/>
</dbReference>